<keyword evidence="3" id="KW-1185">Reference proteome</keyword>
<dbReference type="OMA" id="QRWCISS"/>
<protein>
    <recommendedName>
        <fullName evidence="4">YLP motif-containing protein 1</fullName>
    </recommendedName>
</protein>
<reference evidence="2" key="2">
    <citation type="submission" date="2020-05" db="UniProtKB">
        <authorList>
            <consortium name="EnsemblMetazoa"/>
        </authorList>
    </citation>
    <scope>IDENTIFICATION</scope>
    <source>
        <strain evidence="2">JHB</strain>
    </source>
</reference>
<evidence type="ECO:0000313" key="3">
    <source>
        <dbReference type="Proteomes" id="UP000002320"/>
    </source>
</evidence>
<evidence type="ECO:0000313" key="1">
    <source>
        <dbReference type="EMBL" id="EDS36731.1"/>
    </source>
</evidence>
<dbReference type="InterPro" id="IPR026314">
    <property type="entry name" value="YLP_motif_con_p1"/>
</dbReference>
<name>B0WXS1_CULQU</name>
<dbReference type="EnsemblMetazoa" id="CPIJ011566-RA">
    <property type="protein sequence ID" value="CPIJ011566-PA"/>
    <property type="gene ID" value="CPIJ011566"/>
</dbReference>
<dbReference type="VEuPathDB" id="VectorBase:CPIJ011566"/>
<evidence type="ECO:0008006" key="4">
    <source>
        <dbReference type="Google" id="ProtNLM"/>
    </source>
</evidence>
<organism>
    <name type="scientific">Culex quinquefasciatus</name>
    <name type="common">Southern house mosquito</name>
    <name type="synonym">Culex pungens</name>
    <dbReference type="NCBI Taxonomy" id="7176"/>
    <lineage>
        <taxon>Eukaryota</taxon>
        <taxon>Metazoa</taxon>
        <taxon>Ecdysozoa</taxon>
        <taxon>Arthropoda</taxon>
        <taxon>Hexapoda</taxon>
        <taxon>Insecta</taxon>
        <taxon>Pterygota</taxon>
        <taxon>Neoptera</taxon>
        <taxon>Endopterygota</taxon>
        <taxon>Diptera</taxon>
        <taxon>Nematocera</taxon>
        <taxon>Culicoidea</taxon>
        <taxon>Culicidae</taxon>
        <taxon>Culicinae</taxon>
        <taxon>Culicini</taxon>
        <taxon>Culex</taxon>
        <taxon>Culex</taxon>
    </lineage>
</organism>
<dbReference type="VEuPathDB" id="VectorBase:CQUJHB002098"/>
<dbReference type="eggNOG" id="KOG2400">
    <property type="taxonomic scope" value="Eukaryota"/>
</dbReference>
<dbReference type="KEGG" id="cqu:CpipJ_CPIJ011566"/>
<dbReference type="OrthoDB" id="513595at2759"/>
<dbReference type="PANTHER" id="PTHR13413:SF0">
    <property type="entry name" value="YLP MOTIF-CONTAINING PROTEIN 1"/>
    <property type="match status" value="1"/>
</dbReference>
<reference evidence="1" key="1">
    <citation type="submission" date="2007-03" db="EMBL/GenBank/DDBJ databases">
        <title>Annotation of Culex pipiens quinquefasciatus.</title>
        <authorList>
            <consortium name="The Broad Institute Genome Sequencing Platform"/>
            <person name="Atkinson P.W."/>
            <person name="Hemingway J."/>
            <person name="Christensen B.M."/>
            <person name="Higgs S."/>
            <person name="Kodira C."/>
            <person name="Hannick L."/>
            <person name="Megy K."/>
            <person name="O'Leary S."/>
            <person name="Pearson M."/>
            <person name="Haas B.J."/>
            <person name="Mauceli E."/>
            <person name="Wortman J.R."/>
            <person name="Lee N.H."/>
            <person name="Guigo R."/>
            <person name="Stanke M."/>
            <person name="Alvarado L."/>
            <person name="Amedeo P."/>
            <person name="Antoine C.H."/>
            <person name="Arensburger P."/>
            <person name="Bidwell S.L."/>
            <person name="Crawford M."/>
            <person name="Camaro F."/>
            <person name="Devon K."/>
            <person name="Engels R."/>
            <person name="Hammond M."/>
            <person name="Howarth C."/>
            <person name="Koehrsen M."/>
            <person name="Lawson D."/>
            <person name="Montgomery P."/>
            <person name="Nene V."/>
            <person name="Nusbaum C."/>
            <person name="Puiu D."/>
            <person name="Romero-Severson J."/>
            <person name="Severson D.W."/>
            <person name="Shumway M."/>
            <person name="Sisk P."/>
            <person name="Stolte C."/>
            <person name="Zeng Q."/>
            <person name="Eisenstadt E."/>
            <person name="Fraser-Liggett C."/>
            <person name="Strausberg R."/>
            <person name="Galagan J."/>
            <person name="Birren B."/>
            <person name="Collins F.H."/>
        </authorList>
    </citation>
    <scope>NUCLEOTIDE SEQUENCE [LARGE SCALE GENOMIC DNA]</scope>
    <source>
        <strain evidence="1">JHB</strain>
    </source>
</reference>
<gene>
    <name evidence="2" type="primary">6044730</name>
    <name evidence="1" type="ORF">CpipJ_CPIJ011566</name>
</gene>
<proteinExistence type="predicted"/>
<dbReference type="AlphaFoldDB" id="B0WXS1"/>
<dbReference type="PANTHER" id="PTHR13413">
    <property type="entry name" value="YLP MOTIF CONTAINING PROTEIN NUCLEAR PROTEIN ZAP"/>
    <property type="match status" value="1"/>
</dbReference>
<dbReference type="GO" id="GO:0005634">
    <property type="term" value="C:nucleus"/>
    <property type="evidence" value="ECO:0007669"/>
    <property type="project" value="InterPro"/>
</dbReference>
<sequence>MTLMKTQTWTARSCFYNNSNALHFLTLKTNPARLDGISKPPRRPPTIEDFLQSDDQLLDERYAQSDGPPNAGGKKRVRWADIEEAKAQRRMRDMGFVVGVTDWNRMMDPTAGGSALTKTKYIERIGRNSFRRN</sequence>
<dbReference type="Proteomes" id="UP000002320">
    <property type="component" value="Unassembled WGS sequence"/>
</dbReference>
<dbReference type="EMBL" id="DS232173">
    <property type="protein sequence ID" value="EDS36731.1"/>
    <property type="molecule type" value="Genomic_DNA"/>
</dbReference>
<dbReference type="InParanoid" id="B0WXS1"/>
<accession>B0WXS1</accession>
<dbReference type="HOGENOM" id="CLU_157476_0_0_1"/>
<evidence type="ECO:0000313" key="2">
    <source>
        <dbReference type="EnsemblMetazoa" id="CPIJ011566-PA"/>
    </source>
</evidence>
<dbReference type="GO" id="GO:0032204">
    <property type="term" value="P:regulation of telomere maintenance"/>
    <property type="evidence" value="ECO:0007669"/>
    <property type="project" value="TreeGrafter"/>
</dbReference>